<dbReference type="GO" id="GO:0030697">
    <property type="term" value="F:tRNA (uracil(54)-C5)-methyltransferase activity, S-adenosyl methionine-dependent"/>
    <property type="evidence" value="ECO:0007669"/>
    <property type="project" value="UniProtKB-EC"/>
</dbReference>
<keyword evidence="1 3" id="KW-0489">Methyltransferase</keyword>
<name>A0A1X9SSB5_9BACT</name>
<dbReference type="InterPro" id="IPR011869">
    <property type="entry name" value="TrmA_MeTrfase"/>
</dbReference>
<dbReference type="PROSITE" id="PS01230">
    <property type="entry name" value="TRMA_1"/>
    <property type="match status" value="1"/>
</dbReference>
<dbReference type="AlphaFoldDB" id="A0A1X9SSB5"/>
<accession>A0A1X9SSB5</accession>
<dbReference type="FunFam" id="3.40.50.150:FF:000012">
    <property type="entry name" value="tRNA/tmRNA (uracil-C(5))-methyltransferase"/>
    <property type="match status" value="1"/>
</dbReference>
<reference evidence="3 4" key="1">
    <citation type="journal article" date="2017" name="Genome Biol. Evol.">
        <title>Comparative Genomic Analysis Identifies a Campylobacter Clade Deficient in Selenium Metabolism.</title>
        <authorList>
            <person name="Miller W.G."/>
            <person name="Yee E."/>
            <person name="Lopes B.S."/>
            <person name="Chapman M.H."/>
            <person name="Huynh S."/>
            <person name="Bono J.L."/>
            <person name="Parker C.T."/>
            <person name="Strachan N.J.C."/>
            <person name="Forbes K.J."/>
        </authorList>
    </citation>
    <scope>NUCLEOTIDE SEQUENCE [LARGE SCALE GENOMIC DNA]</scope>
    <source>
        <strain evidence="3 4">NCTC 13003</strain>
    </source>
</reference>
<feature type="active site" evidence="2">
    <location>
        <position position="322"/>
    </location>
</feature>
<gene>
    <name evidence="3" type="primary">trmA</name>
    <name evidence="3" type="ORF">CIGN_0833</name>
</gene>
<dbReference type="GO" id="GO:0005829">
    <property type="term" value="C:cytosol"/>
    <property type="evidence" value="ECO:0007669"/>
    <property type="project" value="TreeGrafter"/>
</dbReference>
<comment type="similarity">
    <text evidence="1">Belongs to the class I-like SAM-binding methyltransferase superfamily. RNA M5U methyltransferase family.</text>
</comment>
<feature type="binding site" evidence="1">
    <location>
        <position position="189"/>
    </location>
    <ligand>
        <name>S-adenosyl-L-methionine</name>
        <dbReference type="ChEBI" id="CHEBI:59789"/>
    </ligand>
</feature>
<accession>A0A381D901</accession>
<dbReference type="EC" id="2.1.1.35" evidence="3"/>
<dbReference type="KEGG" id="cdev:CIGN_0833"/>
<dbReference type="GO" id="GO:0000049">
    <property type="term" value="F:tRNA binding"/>
    <property type="evidence" value="ECO:0007669"/>
    <property type="project" value="TreeGrafter"/>
</dbReference>
<feature type="active site" description="Nucleophile" evidence="1">
    <location>
        <position position="322"/>
    </location>
</feature>
<dbReference type="STRING" id="1660064.CIGN_0833"/>
<feature type="binding site" evidence="1">
    <location>
        <position position="297"/>
    </location>
    <ligand>
        <name>S-adenosyl-L-methionine</name>
        <dbReference type="ChEBI" id="CHEBI:59789"/>
    </ligand>
</feature>
<dbReference type="SUPFAM" id="SSF53335">
    <property type="entry name" value="S-adenosyl-L-methionine-dependent methyltransferases"/>
    <property type="match status" value="1"/>
</dbReference>
<dbReference type="PANTHER" id="PTHR47790">
    <property type="entry name" value="TRNA/TMRNA (URACIL-C(5))-METHYLTRANSFERASE"/>
    <property type="match status" value="1"/>
</dbReference>
<keyword evidence="4" id="KW-1185">Reference proteome</keyword>
<evidence type="ECO:0000256" key="1">
    <source>
        <dbReference type="PROSITE-ProRule" id="PRU01024"/>
    </source>
</evidence>
<dbReference type="GO" id="GO:0019843">
    <property type="term" value="F:rRNA binding"/>
    <property type="evidence" value="ECO:0007669"/>
    <property type="project" value="TreeGrafter"/>
</dbReference>
<dbReference type="EMBL" id="CP018788">
    <property type="protein sequence ID" value="ARQ99121.1"/>
    <property type="molecule type" value="Genomic_DNA"/>
</dbReference>
<dbReference type="Gene3D" id="2.40.50.1070">
    <property type="match status" value="1"/>
</dbReference>
<dbReference type="PROSITE" id="PS51687">
    <property type="entry name" value="SAM_MT_RNA_M5U"/>
    <property type="match status" value="1"/>
</dbReference>
<dbReference type="GO" id="GO:0032259">
    <property type="term" value="P:methylation"/>
    <property type="evidence" value="ECO:0007669"/>
    <property type="project" value="UniProtKB-KW"/>
</dbReference>
<dbReference type="HAMAP" id="MF_01011">
    <property type="entry name" value="RNA_methyltr_TrmA"/>
    <property type="match status" value="1"/>
</dbReference>
<evidence type="ECO:0000313" key="3">
    <source>
        <dbReference type="EMBL" id="ARQ99121.1"/>
    </source>
</evidence>
<dbReference type="NCBIfam" id="TIGR02143">
    <property type="entry name" value="trmA_only"/>
    <property type="match status" value="1"/>
</dbReference>
<keyword evidence="1" id="KW-0949">S-adenosyl-L-methionine</keyword>
<feature type="binding site" evidence="1">
    <location>
        <position position="216"/>
    </location>
    <ligand>
        <name>S-adenosyl-L-methionine</name>
        <dbReference type="ChEBI" id="CHEBI:59789"/>
    </ligand>
</feature>
<keyword evidence="1 3" id="KW-0808">Transferase</keyword>
<sequence length="365" mass="41622">MDCRYLGDCGSCVLTLSYCEQKQLKIAKIRELFSKFWSGEFEFFDSDESGFRSRAEFGIWHENNDISYCMRSQQNIKLPIQSCQIVDTKISNIMPYLLKTIKEDKALVERLFGVEFISSANSLVATLLYHKDVNSIKDNLVNIQSKLRIGLIARSRGVKLEFGDTKINEILNINGREFSYIMSDTAFIQPNKKMNEKMISWAVNAVENAADLIELYCGHGNFTIPISLKFQKVLATEISKSSIDMALKNCQLNSVNNIKFARLSAAEIMSAMAKEREFERLRGVDLDSYIFSHILVDPPRAGCEDSVLDFMSKIDNIIYISCNPLTLQNNLEILSQTHKVVKFAIFDQFVHTNHIECGVVLKRIK</sequence>
<dbReference type="InterPro" id="IPR010280">
    <property type="entry name" value="U5_MeTrfase_fam"/>
</dbReference>
<dbReference type="Pfam" id="PF05958">
    <property type="entry name" value="tRNA_U5-meth_tr"/>
    <property type="match status" value="1"/>
</dbReference>
<dbReference type="Proteomes" id="UP000194309">
    <property type="component" value="Chromosome"/>
</dbReference>
<evidence type="ECO:0000313" key="4">
    <source>
        <dbReference type="Proteomes" id="UP000194309"/>
    </source>
</evidence>
<dbReference type="PANTHER" id="PTHR47790:SF2">
    <property type="entry name" value="TRNA_TMRNA (URACIL-C(5))-METHYLTRANSFERASE"/>
    <property type="match status" value="1"/>
</dbReference>
<organism evidence="3 4">
    <name type="scientific">Campylobacter devanensis</name>
    <dbReference type="NCBI Taxonomy" id="3161138"/>
    <lineage>
        <taxon>Bacteria</taxon>
        <taxon>Pseudomonadati</taxon>
        <taxon>Campylobacterota</taxon>
        <taxon>Epsilonproteobacteria</taxon>
        <taxon>Campylobacterales</taxon>
        <taxon>Campylobacteraceae</taxon>
        <taxon>Campylobacter</taxon>
    </lineage>
</organism>
<dbReference type="OrthoDB" id="9804590at2"/>
<evidence type="ECO:0000256" key="2">
    <source>
        <dbReference type="PROSITE-ProRule" id="PRU10015"/>
    </source>
</evidence>
<dbReference type="InterPro" id="IPR030390">
    <property type="entry name" value="MeTrfase_TrmA_AS"/>
</dbReference>
<dbReference type="CDD" id="cd02440">
    <property type="entry name" value="AdoMet_MTases"/>
    <property type="match status" value="1"/>
</dbReference>
<protein>
    <submittedName>
        <fullName evidence="3">tRNA m5U54 methyltransferase</fullName>
        <ecNumber evidence="3">2.1.1.35</ecNumber>
    </submittedName>
</protein>
<feature type="binding site" evidence="1">
    <location>
        <position position="237"/>
    </location>
    <ligand>
        <name>S-adenosyl-L-methionine</name>
        <dbReference type="ChEBI" id="CHEBI:59789"/>
    </ligand>
</feature>
<dbReference type="GO" id="GO:0006396">
    <property type="term" value="P:RNA processing"/>
    <property type="evidence" value="ECO:0007669"/>
    <property type="project" value="InterPro"/>
</dbReference>
<proteinExistence type="inferred from homology"/>
<dbReference type="Gene3D" id="3.40.50.150">
    <property type="entry name" value="Vaccinia Virus protein VP39"/>
    <property type="match status" value="1"/>
</dbReference>
<dbReference type="InterPro" id="IPR029063">
    <property type="entry name" value="SAM-dependent_MTases_sf"/>
</dbReference>